<proteinExistence type="predicted"/>
<comment type="caution">
    <text evidence="1">The sequence shown here is derived from an EMBL/GenBank/DDBJ whole genome shotgun (WGS) entry which is preliminary data.</text>
</comment>
<evidence type="ECO:0000313" key="2">
    <source>
        <dbReference type="Proteomes" id="UP001157502"/>
    </source>
</evidence>
<sequence length="140" mass="15907">MLHFYCCGNRCPGNHHCRNLCAHHKGKRTYRMHCKLPEFSLSRTGQRPAPTPQTPYTPWPGACGGEVRVPELDAVSLGEMEYGGSENSVQWIKEFRLNRNGKLGTSVTSEQEVAIYMTCPLYPPCGMKTQDKRDRPKRHT</sequence>
<gene>
    <name evidence="1" type="ORF">DPEC_G00073830</name>
</gene>
<dbReference type="Proteomes" id="UP001157502">
    <property type="component" value="Chromosome 6"/>
</dbReference>
<evidence type="ECO:0000313" key="1">
    <source>
        <dbReference type="EMBL" id="KAJ8010321.1"/>
    </source>
</evidence>
<reference evidence="1" key="1">
    <citation type="submission" date="2021-05" db="EMBL/GenBank/DDBJ databases">
        <authorList>
            <person name="Pan Q."/>
            <person name="Jouanno E."/>
            <person name="Zahm M."/>
            <person name="Klopp C."/>
            <person name="Cabau C."/>
            <person name="Louis A."/>
            <person name="Berthelot C."/>
            <person name="Parey E."/>
            <person name="Roest Crollius H."/>
            <person name="Montfort J."/>
            <person name="Robinson-Rechavi M."/>
            <person name="Bouchez O."/>
            <person name="Lampietro C."/>
            <person name="Lopez Roques C."/>
            <person name="Donnadieu C."/>
            <person name="Postlethwait J."/>
            <person name="Bobe J."/>
            <person name="Dillon D."/>
            <person name="Chandos A."/>
            <person name="von Hippel F."/>
            <person name="Guiguen Y."/>
        </authorList>
    </citation>
    <scope>NUCLEOTIDE SEQUENCE</scope>
    <source>
        <strain evidence="1">YG-Jan2019</strain>
    </source>
</reference>
<accession>A0ACC2H346</accession>
<keyword evidence="2" id="KW-1185">Reference proteome</keyword>
<protein>
    <submittedName>
        <fullName evidence="1">Uncharacterized protein</fullName>
    </submittedName>
</protein>
<name>A0ACC2H346_DALPE</name>
<organism evidence="1 2">
    <name type="scientific">Dallia pectoralis</name>
    <name type="common">Alaska blackfish</name>
    <dbReference type="NCBI Taxonomy" id="75939"/>
    <lineage>
        <taxon>Eukaryota</taxon>
        <taxon>Metazoa</taxon>
        <taxon>Chordata</taxon>
        <taxon>Craniata</taxon>
        <taxon>Vertebrata</taxon>
        <taxon>Euteleostomi</taxon>
        <taxon>Actinopterygii</taxon>
        <taxon>Neopterygii</taxon>
        <taxon>Teleostei</taxon>
        <taxon>Protacanthopterygii</taxon>
        <taxon>Esociformes</taxon>
        <taxon>Umbridae</taxon>
        <taxon>Dallia</taxon>
    </lineage>
</organism>
<dbReference type="EMBL" id="CM055733">
    <property type="protein sequence ID" value="KAJ8010321.1"/>
    <property type="molecule type" value="Genomic_DNA"/>
</dbReference>